<dbReference type="Proteomes" id="UP001324993">
    <property type="component" value="Chromosome"/>
</dbReference>
<name>A0ABZ0RNP5_9BACT</name>
<sequence>MKNKLLYPLATLLSASLLFTGCGTEKETAENGLIPITLQTDWYAQAEHGGFYQAVVEGYYEEVGLDVTIQQGGPNAMGTQKVVSQSVEFGIGRADDIIVHASNQLPLVIVSALMQHDPQALLVHEESGINSFKDLDGRTVMATPGAAMIRFLEKRFDISINLVPLDFGMSRFLADVNFVQQCFITNEPYYIKKEGANAKTLLIADSGYDPYRVIFTSRGYAAKNPDIVKAFVAASNKGWKSYMAGPREKANALITQLHPKMTEEFLNYSVNAMLENHLVEGNEPEDQTGLIQPKRVQGLIDNLLEVGVIETAVDAHELAPTQYLPADVQAMVIE</sequence>
<evidence type="ECO:0000313" key="4">
    <source>
        <dbReference type="Proteomes" id="UP001324993"/>
    </source>
</evidence>
<proteinExistence type="predicted"/>
<evidence type="ECO:0000313" key="3">
    <source>
        <dbReference type="EMBL" id="WPJ94579.1"/>
    </source>
</evidence>
<dbReference type="PROSITE" id="PS51257">
    <property type="entry name" value="PROKAR_LIPOPROTEIN"/>
    <property type="match status" value="1"/>
</dbReference>
<keyword evidence="4" id="KW-1185">Reference proteome</keyword>
<dbReference type="PANTHER" id="PTHR31528:SF3">
    <property type="entry name" value="THIAMINE BIOSYNTHESIS PROTEIN HI_0357-RELATED"/>
    <property type="match status" value="1"/>
</dbReference>
<dbReference type="RefSeq" id="WP_319831503.1">
    <property type="nucleotide sequence ID" value="NZ_CP138858.1"/>
</dbReference>
<keyword evidence="1" id="KW-0732">Signal</keyword>
<feature type="signal peptide" evidence="1">
    <location>
        <begin position="1"/>
        <end position="20"/>
    </location>
</feature>
<gene>
    <name evidence="3" type="ORF">SH580_14180</name>
</gene>
<protein>
    <submittedName>
        <fullName evidence="3">ABC transporter substrate-binding protein</fullName>
    </submittedName>
</protein>
<dbReference type="InterPro" id="IPR027939">
    <property type="entry name" value="NMT1/THI5"/>
</dbReference>
<dbReference type="Gene3D" id="3.40.190.10">
    <property type="entry name" value="Periplasmic binding protein-like II"/>
    <property type="match status" value="2"/>
</dbReference>
<evidence type="ECO:0000259" key="2">
    <source>
        <dbReference type="Pfam" id="PF09084"/>
    </source>
</evidence>
<dbReference type="Pfam" id="PF09084">
    <property type="entry name" value="NMT1"/>
    <property type="match status" value="1"/>
</dbReference>
<dbReference type="EMBL" id="CP138858">
    <property type="protein sequence ID" value="WPJ94579.1"/>
    <property type="molecule type" value="Genomic_DNA"/>
</dbReference>
<accession>A0ABZ0RNP5</accession>
<evidence type="ECO:0000256" key="1">
    <source>
        <dbReference type="SAM" id="SignalP"/>
    </source>
</evidence>
<dbReference type="InterPro" id="IPR015168">
    <property type="entry name" value="SsuA/THI5"/>
</dbReference>
<feature type="chain" id="PRO_5046056036" evidence="1">
    <location>
        <begin position="21"/>
        <end position="334"/>
    </location>
</feature>
<feature type="domain" description="SsuA/THI5-like" evidence="2">
    <location>
        <begin position="46"/>
        <end position="248"/>
    </location>
</feature>
<reference evidence="3 4" key="1">
    <citation type="submission" date="2023-11" db="EMBL/GenBank/DDBJ databases">
        <title>Coraliomargarita sp. nov., isolated from marine algae.</title>
        <authorList>
            <person name="Lee J.K."/>
            <person name="Baek J.H."/>
            <person name="Kim J.M."/>
            <person name="Choi D.G."/>
            <person name="Jeon C.O."/>
        </authorList>
    </citation>
    <scope>NUCLEOTIDE SEQUENCE [LARGE SCALE GENOMIC DNA]</scope>
    <source>
        <strain evidence="3 4">J2-16</strain>
    </source>
</reference>
<organism evidence="3 4">
    <name type="scientific">Coraliomargarita algicola</name>
    <dbReference type="NCBI Taxonomy" id="3092156"/>
    <lineage>
        <taxon>Bacteria</taxon>
        <taxon>Pseudomonadati</taxon>
        <taxon>Verrucomicrobiota</taxon>
        <taxon>Opitutia</taxon>
        <taxon>Puniceicoccales</taxon>
        <taxon>Coraliomargaritaceae</taxon>
        <taxon>Coraliomargarita</taxon>
    </lineage>
</organism>
<dbReference type="PANTHER" id="PTHR31528">
    <property type="entry name" value="4-AMINO-5-HYDROXYMETHYL-2-METHYLPYRIMIDINE PHOSPHATE SYNTHASE THI11-RELATED"/>
    <property type="match status" value="1"/>
</dbReference>
<dbReference type="SUPFAM" id="SSF53850">
    <property type="entry name" value="Periplasmic binding protein-like II"/>
    <property type="match status" value="1"/>
</dbReference>